<proteinExistence type="predicted"/>
<name>A0A6J6DLD3_9ZZZZ</name>
<dbReference type="SUPFAM" id="SSF51338">
    <property type="entry name" value="Composite domain of metallo-dependent hydrolases"/>
    <property type="match status" value="1"/>
</dbReference>
<dbReference type="EMBL" id="CAEZTS010000002">
    <property type="protein sequence ID" value="CAB4564951.1"/>
    <property type="molecule type" value="Genomic_DNA"/>
</dbReference>
<protein>
    <submittedName>
        <fullName evidence="2">Unannotated protein</fullName>
    </submittedName>
</protein>
<evidence type="ECO:0000259" key="1">
    <source>
        <dbReference type="Pfam" id="PF07969"/>
    </source>
</evidence>
<dbReference type="PANTHER" id="PTHR11647">
    <property type="entry name" value="HYDRANTOINASE/DIHYDROPYRIMIDINASE FAMILY MEMBER"/>
    <property type="match status" value="1"/>
</dbReference>
<dbReference type="Gene3D" id="3.20.20.140">
    <property type="entry name" value="Metal-dependent hydrolases"/>
    <property type="match status" value="1"/>
</dbReference>
<dbReference type="InterPro" id="IPR011059">
    <property type="entry name" value="Metal-dep_hydrolase_composite"/>
</dbReference>
<organism evidence="2">
    <name type="scientific">freshwater metagenome</name>
    <dbReference type="NCBI Taxonomy" id="449393"/>
    <lineage>
        <taxon>unclassified sequences</taxon>
        <taxon>metagenomes</taxon>
        <taxon>ecological metagenomes</taxon>
    </lineage>
</organism>
<dbReference type="GO" id="GO:0005829">
    <property type="term" value="C:cytosol"/>
    <property type="evidence" value="ECO:0007669"/>
    <property type="project" value="TreeGrafter"/>
</dbReference>
<feature type="domain" description="Amidohydrolase 3" evidence="1">
    <location>
        <begin position="408"/>
        <end position="539"/>
    </location>
</feature>
<dbReference type="AlphaFoldDB" id="A0A6J6DLD3"/>
<feature type="domain" description="Amidohydrolase 3" evidence="1">
    <location>
        <begin position="45"/>
        <end position="260"/>
    </location>
</feature>
<evidence type="ECO:0000313" key="2">
    <source>
        <dbReference type="EMBL" id="CAB4564951.1"/>
    </source>
</evidence>
<reference evidence="2" key="1">
    <citation type="submission" date="2020-05" db="EMBL/GenBank/DDBJ databases">
        <authorList>
            <person name="Chiriac C."/>
            <person name="Salcher M."/>
            <person name="Ghai R."/>
            <person name="Kavagutti S V."/>
        </authorList>
    </citation>
    <scope>NUCLEOTIDE SEQUENCE</scope>
</reference>
<dbReference type="InterPro" id="IPR032466">
    <property type="entry name" value="Metal_Hydrolase"/>
</dbReference>
<dbReference type="Gene3D" id="2.30.40.10">
    <property type="entry name" value="Urease, subunit C, domain 1"/>
    <property type="match status" value="1"/>
</dbReference>
<gene>
    <name evidence="2" type="ORF">UFOPK1722_00032</name>
</gene>
<dbReference type="CDD" id="cd01297">
    <property type="entry name" value="D-aminoacylase"/>
    <property type="match status" value="1"/>
</dbReference>
<dbReference type="SUPFAM" id="SSF51556">
    <property type="entry name" value="Metallo-dependent hydrolases"/>
    <property type="match status" value="1"/>
</dbReference>
<dbReference type="PANTHER" id="PTHR11647:SF1">
    <property type="entry name" value="COLLAPSIN RESPONSE MEDIATOR PROTEIN"/>
    <property type="match status" value="1"/>
</dbReference>
<accession>A0A6J6DLD3</accession>
<sequence length="560" mass="60772">MKYDLIIRGGSVVDGTGKPAVRADVAVNGDRIAAIGLLADATAVREIDATGMVVSPGFVDLHTHLDAQVGWDPYMTSSSWHGVTTVLMGNCGVTFAPVVEQDRAFLAEMMESVEDIPRQAILDGLPWDWETYPEYLDSVQRLRPALNVVGLVGHCAIRTQVMGERSLGDDDPTPEELGRMADIAEESVAGGAVGFSTSRILLHFVPDGRYVPGTLAKIKEYEAIADGMNRAGGGLFQAVNDFGTKFEHEIELLRTMAGRAGDVLFSGGAGDGDMRFVEYWDNFLNETASTVGRISSATQTRPGGTLMGLKQTPPVKGKAWATMMALPTVEERLAVLRDPVRRAELIDEGNRKGTWYDPAKIYPLGLDELPDYNVDDPTSIATLAANAGVTPVELIVDRLLQSEGREVYNAWFFNRNTTSMEAYLQLEGVVPGLGDAGAHAGQICDADSPTFYLSYWHRDRKVVSLETAVHQLTAKPAAVLGLVDRGTLAEGRFADINVFDPTALQTKYPEYVNDFPNGKGRFVIKSTGYAATIVNGKVVTEQGRHTGERPGRVIREFSRG</sequence>
<dbReference type="InterPro" id="IPR013108">
    <property type="entry name" value="Amidohydro_3"/>
</dbReference>
<dbReference type="GO" id="GO:0016812">
    <property type="term" value="F:hydrolase activity, acting on carbon-nitrogen (but not peptide) bonds, in cyclic amides"/>
    <property type="evidence" value="ECO:0007669"/>
    <property type="project" value="TreeGrafter"/>
</dbReference>
<dbReference type="Pfam" id="PF07969">
    <property type="entry name" value="Amidohydro_3"/>
    <property type="match status" value="2"/>
</dbReference>
<dbReference type="InterPro" id="IPR050378">
    <property type="entry name" value="Metallo-dep_Hydrolases_sf"/>
</dbReference>